<protein>
    <recommendedName>
        <fullName evidence="3">DUF2794 domain-containing protein</fullName>
    </recommendedName>
</protein>
<evidence type="ECO:0000313" key="2">
    <source>
        <dbReference type="Proteomes" id="UP001161409"/>
    </source>
</evidence>
<sequence>MSEVVSFDEHVSARSVQKARPGQTPLPVFFDRIELSQILQVYGQMVAKAEWRDYAIGHDRHSCVFAIYHRTTEKPVYRIAKEPKLANRQGAFSVLSQNGRILKRGKTLSQVLKVFDKKRLQSID</sequence>
<reference evidence="1" key="2">
    <citation type="submission" date="2023-01" db="EMBL/GenBank/DDBJ databases">
        <title>Draft genome sequence of Sneathiella chinensis strain NBRC 103408.</title>
        <authorList>
            <person name="Sun Q."/>
            <person name="Mori K."/>
        </authorList>
    </citation>
    <scope>NUCLEOTIDE SEQUENCE</scope>
    <source>
        <strain evidence="1">NBRC 103408</strain>
    </source>
</reference>
<gene>
    <name evidence="1" type="ORF">GCM10007924_31930</name>
</gene>
<comment type="caution">
    <text evidence="1">The sequence shown here is derived from an EMBL/GenBank/DDBJ whole genome shotgun (WGS) entry which is preliminary data.</text>
</comment>
<proteinExistence type="predicted"/>
<keyword evidence="2" id="KW-1185">Reference proteome</keyword>
<evidence type="ECO:0008006" key="3">
    <source>
        <dbReference type="Google" id="ProtNLM"/>
    </source>
</evidence>
<reference evidence="1" key="1">
    <citation type="journal article" date="2014" name="Int. J. Syst. Evol. Microbiol.">
        <title>Complete genome of a new Firmicutes species belonging to the dominant human colonic microbiota ('Ruminococcus bicirculans') reveals two chromosomes and a selective capacity to utilize plant glucans.</title>
        <authorList>
            <consortium name="NISC Comparative Sequencing Program"/>
            <person name="Wegmann U."/>
            <person name="Louis P."/>
            <person name="Goesmann A."/>
            <person name="Henrissat B."/>
            <person name="Duncan S.H."/>
            <person name="Flint H.J."/>
        </authorList>
    </citation>
    <scope>NUCLEOTIDE SEQUENCE</scope>
    <source>
        <strain evidence="1">NBRC 103408</strain>
    </source>
</reference>
<evidence type="ECO:0000313" key="1">
    <source>
        <dbReference type="EMBL" id="GLQ07971.1"/>
    </source>
</evidence>
<accession>A0ABQ5U968</accession>
<dbReference type="Pfam" id="PF10984">
    <property type="entry name" value="DUF2794"/>
    <property type="match status" value="1"/>
</dbReference>
<name>A0ABQ5U968_9PROT</name>
<dbReference type="EMBL" id="BSNF01000010">
    <property type="protein sequence ID" value="GLQ07971.1"/>
    <property type="molecule type" value="Genomic_DNA"/>
</dbReference>
<dbReference type="Proteomes" id="UP001161409">
    <property type="component" value="Unassembled WGS sequence"/>
</dbReference>
<organism evidence="1 2">
    <name type="scientific">Sneathiella chinensis</name>
    <dbReference type="NCBI Taxonomy" id="349750"/>
    <lineage>
        <taxon>Bacteria</taxon>
        <taxon>Pseudomonadati</taxon>
        <taxon>Pseudomonadota</taxon>
        <taxon>Alphaproteobacteria</taxon>
        <taxon>Sneathiellales</taxon>
        <taxon>Sneathiellaceae</taxon>
        <taxon>Sneathiella</taxon>
    </lineage>
</organism>
<dbReference type="RefSeq" id="WP_169561907.1">
    <property type="nucleotide sequence ID" value="NZ_BSNF01000010.1"/>
</dbReference>
<dbReference type="InterPro" id="IPR021252">
    <property type="entry name" value="DUF2794"/>
</dbReference>